<dbReference type="SUPFAM" id="SSF51905">
    <property type="entry name" value="FAD/NAD(P)-binding domain"/>
    <property type="match status" value="1"/>
</dbReference>
<dbReference type="InterPro" id="IPR036188">
    <property type="entry name" value="FAD/NAD-bd_sf"/>
</dbReference>
<protein>
    <submittedName>
        <fullName evidence="5">Flavin-containing monoamine oxidase AofH</fullName>
    </submittedName>
</protein>
<comment type="cofactor">
    <cofactor evidence="1">
        <name>FAD</name>
        <dbReference type="ChEBI" id="CHEBI:57692"/>
    </cofactor>
</comment>
<evidence type="ECO:0000256" key="2">
    <source>
        <dbReference type="ARBA" id="ARBA00005995"/>
    </source>
</evidence>
<evidence type="ECO:0000259" key="4">
    <source>
        <dbReference type="Pfam" id="PF01593"/>
    </source>
</evidence>
<dbReference type="InterPro" id="IPR002937">
    <property type="entry name" value="Amino_oxidase"/>
</dbReference>
<accession>A0ABQ3J4M9</accession>
<dbReference type="SUPFAM" id="SSF54373">
    <property type="entry name" value="FAD-linked reductases, C-terminal domain"/>
    <property type="match status" value="1"/>
</dbReference>
<dbReference type="Gene3D" id="3.50.50.60">
    <property type="entry name" value="FAD/NAD(P)-binding domain"/>
    <property type="match status" value="1"/>
</dbReference>
<dbReference type="Proteomes" id="UP000605897">
    <property type="component" value="Unassembled WGS sequence"/>
</dbReference>
<evidence type="ECO:0000256" key="1">
    <source>
        <dbReference type="ARBA" id="ARBA00001974"/>
    </source>
</evidence>
<evidence type="ECO:0000256" key="3">
    <source>
        <dbReference type="ARBA" id="ARBA00023002"/>
    </source>
</evidence>
<dbReference type="Gene3D" id="1.10.405.10">
    <property type="entry name" value="Guanine Nucleotide Dissociation Inhibitor, domain 1"/>
    <property type="match status" value="1"/>
</dbReference>
<proteinExistence type="inferred from homology"/>
<keyword evidence="6" id="KW-1185">Reference proteome</keyword>
<dbReference type="InterPro" id="IPR001613">
    <property type="entry name" value="Flavin_amine_oxidase"/>
</dbReference>
<name>A0ABQ3J4M9_9PSEU</name>
<organism evidence="5 6">
    <name type="scientific">Amycolatopsis deserti</name>
    <dbReference type="NCBI Taxonomy" id="185696"/>
    <lineage>
        <taxon>Bacteria</taxon>
        <taxon>Bacillati</taxon>
        <taxon>Actinomycetota</taxon>
        <taxon>Actinomycetes</taxon>
        <taxon>Pseudonocardiales</taxon>
        <taxon>Pseudonocardiaceae</taxon>
        <taxon>Amycolatopsis</taxon>
    </lineage>
</organism>
<evidence type="ECO:0000313" key="6">
    <source>
        <dbReference type="Proteomes" id="UP000605897"/>
    </source>
</evidence>
<gene>
    <name evidence="5" type="primary">aofH</name>
    <name evidence="5" type="ORF">GCM10017786_36630</name>
</gene>
<comment type="similarity">
    <text evidence="2">Belongs to the flavin monoamine oxidase family.</text>
</comment>
<dbReference type="PANTHER" id="PTHR43563:SF1">
    <property type="entry name" value="AMINE OXIDASE [FLAVIN-CONTAINING] B"/>
    <property type="match status" value="1"/>
</dbReference>
<dbReference type="PRINTS" id="PR00757">
    <property type="entry name" value="AMINEOXDASEF"/>
</dbReference>
<dbReference type="RefSeq" id="WP_191245811.1">
    <property type="nucleotide sequence ID" value="NZ_BNAU01000004.1"/>
</dbReference>
<sequence length="451" mass="49054">MPDVDVIVVGGGLAGLSAARKLAAAGRTATVLEARDRVGGRTEGGEIEGAPIELGGTWLGEGHDEMYALVDELGLETFPTWNDEGELLLQLGGKRSRLASHKGATPKLHPFALADLAQGLLRWQRLARSIDLEKPWTHKKAAVLDGQTYESWVRRNLRTASGRAYFRVVAEALFAADAQDISLLHALFYTKSNADLETLISVDQGAQRDRVVGGSVLVSERLAEKVDVRLGCPVATIAQDDQGVTVTTRSGETLSAQRVIVAVPPTLAGRLHYDPVLPAWRDQLTQKLPAGTVVKVFASYPTPFWRDRGLNGQAISDEGPVKVTFDVSPPEAEVGVLLGFVEGGEARRWQRLPDGERRRSVLACFERYLGPEAAAPTSYVEKDWSAEEFTRGCYGAHFAPGVWTSYGDVLREPVGRIHWAGAEYAVEWNGYMEGAVRSGRRTADEVLAELS</sequence>
<dbReference type="Pfam" id="PF01593">
    <property type="entry name" value="Amino_oxidase"/>
    <property type="match status" value="1"/>
</dbReference>
<dbReference type="InterPro" id="IPR050703">
    <property type="entry name" value="Flavin_MAO"/>
</dbReference>
<evidence type="ECO:0000313" key="5">
    <source>
        <dbReference type="EMBL" id="GHF00459.1"/>
    </source>
</evidence>
<comment type="caution">
    <text evidence="5">The sequence shown here is derived from an EMBL/GenBank/DDBJ whole genome shotgun (WGS) entry which is preliminary data.</text>
</comment>
<dbReference type="Gene3D" id="3.90.660.10">
    <property type="match status" value="1"/>
</dbReference>
<keyword evidence="3" id="KW-0560">Oxidoreductase</keyword>
<feature type="domain" description="Amine oxidase" evidence="4">
    <location>
        <begin position="13"/>
        <end position="447"/>
    </location>
</feature>
<dbReference type="EMBL" id="BNAU01000004">
    <property type="protein sequence ID" value="GHF00459.1"/>
    <property type="molecule type" value="Genomic_DNA"/>
</dbReference>
<reference evidence="6" key="1">
    <citation type="journal article" date="2019" name="Int. J. Syst. Evol. Microbiol.">
        <title>The Global Catalogue of Microorganisms (GCM) 10K type strain sequencing project: providing services to taxonomists for standard genome sequencing and annotation.</title>
        <authorList>
            <consortium name="The Broad Institute Genomics Platform"/>
            <consortium name="The Broad Institute Genome Sequencing Center for Infectious Disease"/>
            <person name="Wu L."/>
            <person name="Ma J."/>
        </authorList>
    </citation>
    <scope>NUCLEOTIDE SEQUENCE [LARGE SCALE GENOMIC DNA]</scope>
    <source>
        <strain evidence="6">CGMCC 4.7677</strain>
    </source>
</reference>
<dbReference type="PANTHER" id="PTHR43563">
    <property type="entry name" value="AMINE OXIDASE"/>
    <property type="match status" value="1"/>
</dbReference>